<sequence>MSYGKSIKSPADCHDEKLYVFGLFDVTTLATEHLKSLVKVTSNCYYTGRKEFLWVVLYTEERVPSLCSIVHDDVMHANMQCVTPEARSRLLK</sequence>
<organism evidence="1 2">
    <name type="scientific">Sphenostylis stenocarpa</name>
    <dbReference type="NCBI Taxonomy" id="92480"/>
    <lineage>
        <taxon>Eukaryota</taxon>
        <taxon>Viridiplantae</taxon>
        <taxon>Streptophyta</taxon>
        <taxon>Embryophyta</taxon>
        <taxon>Tracheophyta</taxon>
        <taxon>Spermatophyta</taxon>
        <taxon>Magnoliopsida</taxon>
        <taxon>eudicotyledons</taxon>
        <taxon>Gunneridae</taxon>
        <taxon>Pentapetalae</taxon>
        <taxon>rosids</taxon>
        <taxon>fabids</taxon>
        <taxon>Fabales</taxon>
        <taxon>Fabaceae</taxon>
        <taxon>Papilionoideae</taxon>
        <taxon>50 kb inversion clade</taxon>
        <taxon>NPAAA clade</taxon>
        <taxon>indigoferoid/millettioid clade</taxon>
        <taxon>Phaseoleae</taxon>
        <taxon>Sphenostylis</taxon>
    </lineage>
</organism>
<protein>
    <submittedName>
        <fullName evidence="1">Uncharacterized protein</fullName>
    </submittedName>
</protein>
<dbReference type="Proteomes" id="UP001189624">
    <property type="component" value="Chromosome 3"/>
</dbReference>
<accession>A0AA86SJ65</accession>
<evidence type="ECO:0000313" key="2">
    <source>
        <dbReference type="Proteomes" id="UP001189624"/>
    </source>
</evidence>
<name>A0AA86SJ65_9FABA</name>
<proteinExistence type="predicted"/>
<dbReference type="EMBL" id="OY731400">
    <property type="protein sequence ID" value="CAJ1941635.1"/>
    <property type="molecule type" value="Genomic_DNA"/>
</dbReference>
<dbReference type="AlphaFoldDB" id="A0AA86SJ65"/>
<gene>
    <name evidence="1" type="ORF">AYBTSS11_LOCUS10380</name>
</gene>
<reference evidence="1" key="1">
    <citation type="submission" date="2023-10" db="EMBL/GenBank/DDBJ databases">
        <authorList>
            <person name="Domelevo Entfellner J.-B."/>
        </authorList>
    </citation>
    <scope>NUCLEOTIDE SEQUENCE</scope>
</reference>
<evidence type="ECO:0000313" key="1">
    <source>
        <dbReference type="EMBL" id="CAJ1941635.1"/>
    </source>
</evidence>
<keyword evidence="2" id="KW-1185">Reference proteome</keyword>
<dbReference type="Gramene" id="rna-AYBTSS11_LOCUS10380">
    <property type="protein sequence ID" value="CAJ1941635.1"/>
    <property type="gene ID" value="gene-AYBTSS11_LOCUS10380"/>
</dbReference>